<proteinExistence type="predicted"/>
<dbReference type="EMBL" id="FXYH01000007">
    <property type="protein sequence ID" value="SMX42022.1"/>
    <property type="molecule type" value="Genomic_DNA"/>
</dbReference>
<name>A0A238KIW8_9RHOB</name>
<gene>
    <name evidence="1" type="ORF">PEV8663_02400</name>
</gene>
<keyword evidence="2" id="KW-1185">Reference proteome</keyword>
<dbReference type="Proteomes" id="UP000220836">
    <property type="component" value="Unassembled WGS sequence"/>
</dbReference>
<protein>
    <submittedName>
        <fullName evidence="1">Uncharacterized protein</fullName>
    </submittedName>
</protein>
<sequence>MNNGQGLDENEERACWLFKNNFNSLAAARLGLTLRTLVQRASTAILWGEAAIH</sequence>
<evidence type="ECO:0000313" key="1">
    <source>
        <dbReference type="EMBL" id="SMX42022.1"/>
    </source>
</evidence>
<organism evidence="1 2">
    <name type="scientific">Pelagimonas varians</name>
    <dbReference type="NCBI Taxonomy" id="696760"/>
    <lineage>
        <taxon>Bacteria</taxon>
        <taxon>Pseudomonadati</taxon>
        <taxon>Pseudomonadota</taxon>
        <taxon>Alphaproteobacteria</taxon>
        <taxon>Rhodobacterales</taxon>
        <taxon>Roseobacteraceae</taxon>
        <taxon>Pelagimonas</taxon>
    </lineage>
</organism>
<reference evidence="1 2" key="1">
    <citation type="submission" date="2017-05" db="EMBL/GenBank/DDBJ databases">
        <authorList>
            <person name="Song R."/>
            <person name="Chenine A.L."/>
            <person name="Ruprecht R.M."/>
        </authorList>
    </citation>
    <scope>NUCLEOTIDE SEQUENCE [LARGE SCALE GENOMIC DNA]</scope>
    <source>
        <strain evidence="1 2">CECT 8663</strain>
    </source>
</reference>
<accession>A0A238KIW8</accession>
<evidence type="ECO:0000313" key="2">
    <source>
        <dbReference type="Proteomes" id="UP000220836"/>
    </source>
</evidence>
<dbReference type="AlphaFoldDB" id="A0A238KIW8"/>